<dbReference type="AlphaFoldDB" id="A0A6J4PQM2"/>
<keyword evidence="1" id="KW-0560">Oxidoreductase</keyword>
<accession>A0A6J4PQM2</accession>
<name>A0A6J4PQM2_9BURK</name>
<dbReference type="GO" id="GO:0005975">
    <property type="term" value="P:carbohydrate metabolic process"/>
    <property type="evidence" value="ECO:0007669"/>
    <property type="project" value="InterPro"/>
</dbReference>
<dbReference type="Pfam" id="PF00232">
    <property type="entry name" value="Glyco_hydro_1"/>
    <property type="match status" value="1"/>
</dbReference>
<proteinExistence type="predicted"/>
<organism evidence="1">
    <name type="scientific">uncultured Ramlibacter sp</name>
    <dbReference type="NCBI Taxonomy" id="260755"/>
    <lineage>
        <taxon>Bacteria</taxon>
        <taxon>Pseudomonadati</taxon>
        <taxon>Pseudomonadota</taxon>
        <taxon>Betaproteobacteria</taxon>
        <taxon>Burkholderiales</taxon>
        <taxon>Comamonadaceae</taxon>
        <taxon>Ramlibacter</taxon>
        <taxon>environmental samples</taxon>
    </lineage>
</organism>
<dbReference type="InterPro" id="IPR017853">
    <property type="entry name" value="GH"/>
</dbReference>
<sequence>MPAGGNNKVLQKAAQRLGDHARMPTQQFTNAAALADLRVQSSPLELWGGYECTVNRVGDAWFDQTPRSGHQHRIEDLALFAGLGMRSLRYPALWERIAPESPGLNDFSWTDERLPEMARLGLDPILTLCHHGSGPKYTSLLDDNGFASGLAQHAAAVAQRYPWVRDWTPVNEPLTTARFSALYGYWYPHTTDEGLFWRALLNEIDATRLSMREIRKVQPQARLVQTDDLGFCHATEPLQCEADFQNERRWMGWDLLCGMVVPGHPLWKRLVGFGLEQRLRAIADDPCPPQVIGINHYLSSERLLDHRIERHPHRALADRELGDCSGVPYVDIDAIRNWRPGVLGLPALLQQTWERYRLPIAITECHNGASREEQVRWFVEVWQAAQQLREGGMDLRAVTAWSLLGSFDWNRMVTRQSGHYEPGVFDVRGGEPRPTLMAPVLRDLAAGRDARAPALDVPGWWRRESRFLDAEPAGPCFERRGGDGDAPLVIVGDDGPLTHLAVRACEVRGLPYVRCGNDLRACLAAVQPWAVLDARDREGLAGPRRSVGCPHGARTSVARVCAEAGVPCALFTSAFGPGLAAEALSLPGVLVARTGPVYVPWDFSAAAVRLLQGLDRGERVQAHGGAWHGVYGPDLMDGVLDLLLDRLSGAVNFFPPEGWSQAQWARHMAAVAERDPELVDEWPPGTVTLPYPGGDAVSFLPPSETTLERFVREARLARSEGELAVHRREDDVRLEDAAGGAA</sequence>
<dbReference type="SUPFAM" id="SSF51445">
    <property type="entry name" value="(Trans)glycosidases"/>
    <property type="match status" value="1"/>
</dbReference>
<dbReference type="EMBL" id="CADCUX010000405">
    <property type="protein sequence ID" value="CAA9419583.1"/>
    <property type="molecule type" value="Genomic_DNA"/>
</dbReference>
<evidence type="ECO:0000313" key="1">
    <source>
        <dbReference type="EMBL" id="CAA9419583.1"/>
    </source>
</evidence>
<dbReference type="EC" id="1.1.1.133" evidence="1"/>
<dbReference type="Gene3D" id="3.20.20.80">
    <property type="entry name" value="Glycosidases"/>
    <property type="match status" value="1"/>
</dbReference>
<dbReference type="GO" id="GO:0008831">
    <property type="term" value="F:dTDP-4-dehydrorhamnose reductase activity"/>
    <property type="evidence" value="ECO:0007669"/>
    <property type="project" value="UniProtKB-EC"/>
</dbReference>
<gene>
    <name evidence="1" type="ORF">AVDCRST_MAG51-1920</name>
</gene>
<protein>
    <submittedName>
        <fullName evidence="1">GH1</fullName>
        <ecNumber evidence="1">1.1.1.133</ecNumber>
    </submittedName>
</protein>
<dbReference type="GO" id="GO:0004553">
    <property type="term" value="F:hydrolase activity, hydrolyzing O-glycosyl compounds"/>
    <property type="evidence" value="ECO:0007669"/>
    <property type="project" value="InterPro"/>
</dbReference>
<dbReference type="InterPro" id="IPR001360">
    <property type="entry name" value="Glyco_hydro_1"/>
</dbReference>
<reference evidence="1" key="1">
    <citation type="submission" date="2020-02" db="EMBL/GenBank/DDBJ databases">
        <authorList>
            <person name="Meier V. D."/>
        </authorList>
    </citation>
    <scope>NUCLEOTIDE SEQUENCE</scope>
    <source>
        <strain evidence="1">AVDCRST_MAG51</strain>
    </source>
</reference>